<dbReference type="Proteomes" id="UP001163223">
    <property type="component" value="Chromosome"/>
</dbReference>
<dbReference type="EMBL" id="CP113520">
    <property type="protein sequence ID" value="WAJ30845.1"/>
    <property type="molecule type" value="Genomic_DNA"/>
</dbReference>
<evidence type="ECO:0000313" key="2">
    <source>
        <dbReference type="Proteomes" id="UP001163223"/>
    </source>
</evidence>
<protein>
    <submittedName>
        <fullName evidence="1">Cytochrome b/b6 domain-containing protein</fullName>
    </submittedName>
</protein>
<evidence type="ECO:0000313" key="1">
    <source>
        <dbReference type="EMBL" id="WAJ30845.1"/>
    </source>
</evidence>
<keyword evidence="2" id="KW-1185">Reference proteome</keyword>
<proteinExistence type="predicted"/>
<organism evidence="1 2">
    <name type="scientific">Antarcticirhabdus aurantiaca</name>
    <dbReference type="NCBI Taxonomy" id="2606717"/>
    <lineage>
        <taxon>Bacteria</taxon>
        <taxon>Pseudomonadati</taxon>
        <taxon>Pseudomonadota</taxon>
        <taxon>Alphaproteobacteria</taxon>
        <taxon>Hyphomicrobiales</taxon>
        <taxon>Aurantimonadaceae</taxon>
        <taxon>Antarcticirhabdus</taxon>
    </lineage>
</organism>
<sequence>MARNVTELVYRQRLPTRLTHWAWAVCLFFLLLSGLQIFMARPDLYIGQQSGFAFDNAILSIGATMDGATMKARTVLFGHSFDTTGWLGAIWEDGDLQPKTFPSWLTIPGYRDLATGRVVHFFFAWGLVFVLALWLVASLANGHVRDLVPSRRDWRGLPRDVLDHLRLRLSHGRRYGALQKLSYALILFLVLPLMILTGLTMSPGFNAFMPWTLDLFGGRQTARTLHFLLMLVLVGFTAVHLAMVLLAGPFNELRSMITGWYRADPESER</sequence>
<gene>
    <name evidence="1" type="ORF">OXU80_11845</name>
</gene>
<name>A0ACD4NVR4_9HYPH</name>
<reference evidence="1" key="1">
    <citation type="submission" date="2022-11" db="EMBL/GenBank/DDBJ databases">
        <title>beta-Carotene-producing bacterium, Jeongeuplla avenae sp. nov., alleviates the salt stress of Arabidopsis seedlings.</title>
        <authorList>
            <person name="Jiang L."/>
            <person name="Lee J."/>
        </authorList>
    </citation>
    <scope>NUCLEOTIDE SEQUENCE</scope>
    <source>
        <strain evidence="1">DY_R2A_6</strain>
    </source>
</reference>
<accession>A0ACD4NVR4</accession>